<protein>
    <submittedName>
        <fullName evidence="2">GNAT family N-acetyltransferase</fullName>
        <ecNumber evidence="2">2.3.1.-</ecNumber>
    </submittedName>
</protein>
<dbReference type="EMBL" id="CP124537">
    <property type="protein sequence ID" value="WGV18414.1"/>
    <property type="molecule type" value="Genomic_DNA"/>
</dbReference>
<keyword evidence="2" id="KW-0614">Plasmid</keyword>
<dbReference type="Proteomes" id="UP001230978">
    <property type="component" value="Plasmid unnamed2"/>
</dbReference>
<dbReference type="Pfam" id="PF18014">
    <property type="entry name" value="Acetyltransf_18"/>
    <property type="match status" value="1"/>
</dbReference>
<dbReference type="PANTHER" id="PTHR47237">
    <property type="entry name" value="SLL0310 PROTEIN"/>
    <property type="match status" value="1"/>
</dbReference>
<dbReference type="CDD" id="cd04301">
    <property type="entry name" value="NAT_SF"/>
    <property type="match status" value="1"/>
</dbReference>
<keyword evidence="2" id="KW-0012">Acyltransferase</keyword>
<evidence type="ECO:0000313" key="3">
    <source>
        <dbReference type="Proteomes" id="UP001230978"/>
    </source>
</evidence>
<dbReference type="Gene3D" id="3.40.630.90">
    <property type="match status" value="1"/>
</dbReference>
<dbReference type="InterPro" id="IPR041496">
    <property type="entry name" value="YitH/HolE_GNAT"/>
</dbReference>
<dbReference type="Gene3D" id="3.40.630.30">
    <property type="match status" value="1"/>
</dbReference>
<sequence>MMRIARAEELPLILDWAAAEGWNPGLDDAGAFYAADPEGFFVAEREGVPVAAISVVNHDPYHAFLGLYICHPAWRGKGIGHALWTHALAHAEGRSIGLDGVAAQQANYAKSGFVRHGATQRFVGTLVAEAHPRIRLVTLADLPALIAFDHAAGGVHRPAFLTAWLTPTATRRAVMFDDGTGFAVIRTCREGTKVGPILAPDALAALALAQTAVDLLPAASTAIDLPEQNASLRDALIAHGFTLGFETARMYRGPAPASDPRLAAIATMELG</sequence>
<dbReference type="RefSeq" id="WP_281470624.1">
    <property type="nucleotide sequence ID" value="NZ_CP124537.1"/>
</dbReference>
<dbReference type="PANTHER" id="PTHR47237:SF1">
    <property type="entry name" value="SLL0310 PROTEIN"/>
    <property type="match status" value="1"/>
</dbReference>
<dbReference type="GO" id="GO:0016746">
    <property type="term" value="F:acyltransferase activity"/>
    <property type="evidence" value="ECO:0007669"/>
    <property type="project" value="UniProtKB-KW"/>
</dbReference>
<gene>
    <name evidence="2" type="ORF">QF092_19510</name>
</gene>
<organism evidence="2 3">
    <name type="scientific">Fuscovulum ytuae</name>
    <dbReference type="NCBI Taxonomy" id="3042299"/>
    <lineage>
        <taxon>Bacteria</taxon>
        <taxon>Pseudomonadati</taxon>
        <taxon>Pseudomonadota</taxon>
        <taxon>Alphaproteobacteria</taxon>
        <taxon>Rhodobacterales</taxon>
        <taxon>Paracoccaceae</taxon>
        <taxon>Fuscovulum</taxon>
    </lineage>
</organism>
<feature type="domain" description="N-acetyltransferase" evidence="1">
    <location>
        <begin position="1"/>
        <end position="134"/>
    </location>
</feature>
<keyword evidence="3" id="KW-1185">Reference proteome</keyword>
<proteinExistence type="predicted"/>
<geneLocation type="plasmid" evidence="2 3">
    <name>unnamed2</name>
</geneLocation>
<name>A0ABY8QC90_9RHOB</name>
<dbReference type="Pfam" id="PF00583">
    <property type="entry name" value="Acetyltransf_1"/>
    <property type="match status" value="1"/>
</dbReference>
<evidence type="ECO:0000313" key="2">
    <source>
        <dbReference type="EMBL" id="WGV18414.1"/>
    </source>
</evidence>
<dbReference type="SUPFAM" id="SSF55729">
    <property type="entry name" value="Acyl-CoA N-acyltransferases (Nat)"/>
    <property type="match status" value="1"/>
</dbReference>
<dbReference type="EC" id="2.3.1.-" evidence="2"/>
<accession>A0ABY8QC90</accession>
<dbReference type="InterPro" id="IPR016181">
    <property type="entry name" value="Acyl_CoA_acyltransferase"/>
</dbReference>
<dbReference type="PROSITE" id="PS51186">
    <property type="entry name" value="GNAT"/>
    <property type="match status" value="1"/>
</dbReference>
<dbReference type="InterPro" id="IPR052729">
    <property type="entry name" value="Acyl/Acetyltrans_Enzymes"/>
</dbReference>
<dbReference type="InterPro" id="IPR000182">
    <property type="entry name" value="GNAT_dom"/>
</dbReference>
<keyword evidence="2" id="KW-0808">Transferase</keyword>
<reference evidence="2 3" key="1">
    <citation type="submission" date="2023-04" db="EMBL/GenBank/DDBJ databases">
        <title>YMD61, complete Genome.</title>
        <authorList>
            <person name="Zhang J."/>
        </authorList>
    </citation>
    <scope>NUCLEOTIDE SEQUENCE [LARGE SCALE GENOMIC DNA]</scope>
    <source>
        <strain evidence="2 3">YMD61</strain>
        <plasmid evidence="2 3">unnamed2</plasmid>
    </source>
</reference>
<evidence type="ECO:0000259" key="1">
    <source>
        <dbReference type="PROSITE" id="PS51186"/>
    </source>
</evidence>